<feature type="compositionally biased region" description="Low complexity" evidence="7">
    <location>
        <begin position="834"/>
        <end position="843"/>
    </location>
</feature>
<protein>
    <recommendedName>
        <fullName evidence="8">V-SNARE coiled-coil homology domain-containing protein</fullName>
    </recommendedName>
</protein>
<accession>A0A367JTH0</accession>
<dbReference type="PANTHER" id="PTHR10241">
    <property type="entry name" value="LETHAL 2 GIANT LARVAE PROTEIN"/>
    <property type="match status" value="1"/>
</dbReference>
<keyword evidence="3" id="KW-0268">Exocytosis</keyword>
<dbReference type="GO" id="GO:0005096">
    <property type="term" value="F:GTPase activator activity"/>
    <property type="evidence" value="ECO:0007669"/>
    <property type="project" value="TreeGrafter"/>
</dbReference>
<evidence type="ECO:0000256" key="4">
    <source>
        <dbReference type="ARBA" id="ARBA00022490"/>
    </source>
</evidence>
<feature type="region of interest" description="Disordered" evidence="7">
    <location>
        <begin position="585"/>
        <end position="617"/>
    </location>
</feature>
<dbReference type="Pfam" id="PF00400">
    <property type="entry name" value="WD40"/>
    <property type="match status" value="1"/>
</dbReference>
<gene>
    <name evidence="9" type="ORF">CU097_002068</name>
</gene>
<dbReference type="InterPro" id="IPR042855">
    <property type="entry name" value="V_SNARE_CC"/>
</dbReference>
<comment type="similarity">
    <text evidence="2">Belongs to the WD repeat L(2)GL family.</text>
</comment>
<feature type="repeat" description="WD" evidence="5">
    <location>
        <begin position="233"/>
        <end position="274"/>
    </location>
</feature>
<feature type="compositionally biased region" description="Basic and acidic residues" evidence="7">
    <location>
        <begin position="608"/>
        <end position="617"/>
    </location>
</feature>
<dbReference type="PROSITE" id="PS50082">
    <property type="entry name" value="WD_REPEATS_2"/>
    <property type="match status" value="1"/>
</dbReference>
<dbReference type="CDD" id="cd15873">
    <property type="entry name" value="R-SNARE_STXBP5_6"/>
    <property type="match status" value="1"/>
</dbReference>
<dbReference type="Gene3D" id="2.130.10.10">
    <property type="entry name" value="YVTN repeat-like/Quinoprotein amine dehydrogenase"/>
    <property type="match status" value="2"/>
</dbReference>
<evidence type="ECO:0000256" key="7">
    <source>
        <dbReference type="SAM" id="MobiDB-lite"/>
    </source>
</evidence>
<evidence type="ECO:0000256" key="2">
    <source>
        <dbReference type="ARBA" id="ARBA00008070"/>
    </source>
</evidence>
<organism evidence="9 10">
    <name type="scientific">Rhizopus azygosporus</name>
    <name type="common">Rhizopus microsporus var. azygosporus</name>
    <dbReference type="NCBI Taxonomy" id="86630"/>
    <lineage>
        <taxon>Eukaryota</taxon>
        <taxon>Fungi</taxon>
        <taxon>Fungi incertae sedis</taxon>
        <taxon>Mucoromycota</taxon>
        <taxon>Mucoromycotina</taxon>
        <taxon>Mucoromycetes</taxon>
        <taxon>Mucorales</taxon>
        <taxon>Mucorineae</taxon>
        <taxon>Rhizopodaceae</taxon>
        <taxon>Rhizopus</taxon>
    </lineage>
</organism>
<comment type="caution">
    <text evidence="9">The sequence shown here is derived from an EMBL/GenBank/DDBJ whole genome shotgun (WGS) entry which is preliminary data.</text>
</comment>
<feature type="domain" description="V-SNARE coiled-coil homology" evidence="8">
    <location>
        <begin position="1055"/>
        <end position="1119"/>
    </location>
</feature>
<name>A0A367JTH0_RHIAZ</name>
<dbReference type="InterPro" id="IPR013905">
    <property type="entry name" value="Lgl_C_dom"/>
</dbReference>
<feature type="region of interest" description="Disordered" evidence="7">
    <location>
        <begin position="815"/>
        <end position="843"/>
    </location>
</feature>
<feature type="compositionally biased region" description="Polar residues" evidence="7">
    <location>
        <begin position="585"/>
        <end position="597"/>
    </location>
</feature>
<dbReference type="STRING" id="86630.A0A367JTH0"/>
<evidence type="ECO:0000313" key="10">
    <source>
        <dbReference type="Proteomes" id="UP000252139"/>
    </source>
</evidence>
<keyword evidence="10" id="KW-1185">Reference proteome</keyword>
<dbReference type="GO" id="GO:0019905">
    <property type="term" value="F:syntaxin binding"/>
    <property type="evidence" value="ECO:0007669"/>
    <property type="project" value="TreeGrafter"/>
</dbReference>
<dbReference type="InterPro" id="IPR036322">
    <property type="entry name" value="WD40_repeat_dom_sf"/>
</dbReference>
<evidence type="ECO:0000256" key="5">
    <source>
        <dbReference type="PROSITE-ProRule" id="PRU00221"/>
    </source>
</evidence>
<proteinExistence type="inferred from homology"/>
<evidence type="ECO:0000259" key="8">
    <source>
        <dbReference type="PROSITE" id="PS50892"/>
    </source>
</evidence>
<dbReference type="AlphaFoldDB" id="A0A367JTH0"/>
<dbReference type="Proteomes" id="UP000252139">
    <property type="component" value="Unassembled WGS sequence"/>
</dbReference>
<dbReference type="Pfam" id="PF08596">
    <property type="entry name" value="Lgl_C"/>
    <property type="match status" value="1"/>
</dbReference>
<dbReference type="OrthoDB" id="19944at2759"/>
<dbReference type="InterPro" id="IPR001680">
    <property type="entry name" value="WD40_rpt"/>
</dbReference>
<dbReference type="Gene3D" id="1.20.5.110">
    <property type="match status" value="1"/>
</dbReference>
<evidence type="ECO:0000256" key="6">
    <source>
        <dbReference type="PROSITE-ProRule" id="PRU00290"/>
    </source>
</evidence>
<evidence type="ECO:0000313" key="9">
    <source>
        <dbReference type="EMBL" id="RCH93240.1"/>
    </source>
</evidence>
<dbReference type="GO" id="GO:0006887">
    <property type="term" value="P:exocytosis"/>
    <property type="evidence" value="ECO:0007669"/>
    <property type="project" value="UniProtKB-KW"/>
</dbReference>
<keyword evidence="5" id="KW-0853">WD repeat</keyword>
<dbReference type="PROSITE" id="PS50892">
    <property type="entry name" value="V_SNARE"/>
    <property type="match status" value="1"/>
</dbReference>
<keyword evidence="6" id="KW-0175">Coiled coil</keyword>
<dbReference type="GO" id="GO:0005737">
    <property type="term" value="C:cytoplasm"/>
    <property type="evidence" value="ECO:0007669"/>
    <property type="project" value="UniProtKB-SubCell"/>
</dbReference>
<dbReference type="InterPro" id="IPR015943">
    <property type="entry name" value="WD40/YVTN_repeat-like_dom_sf"/>
</dbReference>
<dbReference type="SUPFAM" id="SSF50978">
    <property type="entry name" value="WD40 repeat-like"/>
    <property type="match status" value="2"/>
</dbReference>
<dbReference type="EMBL" id="PJQL01000722">
    <property type="protein sequence ID" value="RCH93240.1"/>
    <property type="molecule type" value="Genomic_DNA"/>
</dbReference>
<dbReference type="GO" id="GO:0005886">
    <property type="term" value="C:plasma membrane"/>
    <property type="evidence" value="ECO:0007669"/>
    <property type="project" value="TreeGrafter"/>
</dbReference>
<dbReference type="GO" id="GO:0045159">
    <property type="term" value="F:myosin II binding"/>
    <property type="evidence" value="ECO:0007669"/>
    <property type="project" value="TreeGrafter"/>
</dbReference>
<comment type="subcellular location">
    <subcellularLocation>
        <location evidence="1">Cytoplasm</location>
    </subcellularLocation>
</comment>
<evidence type="ECO:0000256" key="1">
    <source>
        <dbReference type="ARBA" id="ARBA00004496"/>
    </source>
</evidence>
<keyword evidence="4" id="KW-0963">Cytoplasm</keyword>
<dbReference type="PANTHER" id="PTHR10241:SF25">
    <property type="entry name" value="TOMOSYN, ISOFORM C"/>
    <property type="match status" value="1"/>
</dbReference>
<evidence type="ECO:0000256" key="3">
    <source>
        <dbReference type="ARBA" id="ARBA00022483"/>
    </source>
</evidence>
<dbReference type="GO" id="GO:0006893">
    <property type="term" value="P:Golgi to plasma membrane transport"/>
    <property type="evidence" value="ECO:0007669"/>
    <property type="project" value="TreeGrafter"/>
</dbReference>
<dbReference type="SMART" id="SM00320">
    <property type="entry name" value="WD40"/>
    <property type="match status" value="4"/>
</dbReference>
<reference evidence="9 10" key="1">
    <citation type="journal article" date="2018" name="G3 (Bethesda)">
        <title>Phylogenetic and Phylogenomic Definition of Rhizopus Species.</title>
        <authorList>
            <person name="Gryganskyi A.P."/>
            <person name="Golan J."/>
            <person name="Dolatabadi S."/>
            <person name="Mondo S."/>
            <person name="Robb S."/>
            <person name="Idnurm A."/>
            <person name="Muszewska A."/>
            <person name="Steczkiewicz K."/>
            <person name="Masonjones S."/>
            <person name="Liao H.L."/>
            <person name="Gajdeczka M.T."/>
            <person name="Anike F."/>
            <person name="Vuek A."/>
            <person name="Anishchenko I.M."/>
            <person name="Voigt K."/>
            <person name="de Hoog G.S."/>
            <person name="Smith M.E."/>
            <person name="Heitman J."/>
            <person name="Vilgalys R."/>
            <person name="Stajich J.E."/>
        </authorList>
    </citation>
    <scope>NUCLEOTIDE SEQUENCE [LARGE SCALE GENOMIC DNA]</scope>
    <source>
        <strain evidence="9 10">CBS 357.93</strain>
    </source>
</reference>
<sequence length="1120" mass="124961">MTMFEKLAGFAIKAKDNALSKTILSKDKRLEQSISENIRVEDILLKKVSTYGLPSTVSVIAYDCVAGLLAVAGELNENYIKVFGRGISASIVLPSTAGVKYLQFKIGSPLLVVIDKANTIFTVDLRTKKVCHVVSAEAIITSLAYCVGTDWLFIGYSNGFVDVFDIQQGVITEYQIPDLLPEEEEQQNHVIVDLQLHPTDLNLLLIGYESIVHIWDIRDRSIRKSYTLRKLDVDYKNGNLTCLAWSPNGTRFIGGYDDGYTHLWDINSDKRPIASRRLFQHYTASSEVEPIYQIAWYTDKVEKKSFVIVAGGAHPADTLGLNLLEFDYDGESKEPKKQTIMPLASDLSHFLILSTNPYYGGIQNPFGIAIVGSDHSFKIYGLDHGFPQLKLPPALEFVDPCILTACYLPQLPDSAYTLLSSMTSSDRRTRYAPITGGIAGPEHVYHIQSNDLLLTIHQGELIKFWDASYTALRPLPHLTIECTRDLGTREAIICCLDVNKSTGALAVGFSNGSIIIYEYVAERQEEETTATSTEHLSRQEELINQCDTTLKEISDLLEDMGSVDENDLHADDSHNPFILNEQQMNDQHPIDNNNNPFVESAPPPPDTSQKEPTKDKQAIQPSIFQKIDVSDNVYGYHAALHIRLDVAVRSVASIGDSLIAAALDNGSVVFLDIYRHAVLFSENIVLWDVQQQNSTIEKNAATEVPEEPNVDQSTLTEITYLGFFNTYSSSKVTKAEPQLFICLSNGHIYQFSILLLLSSVSIDDIRQHLCIKASPPLLNMHVIDLKGALQVTISDKIIEEEEDVASRSDIITKEHSPVPHEISDDTSSSQKAASTISTGSSGLSLSNISSKRIAALGKAEYRQQDNPHFIICVSAHAVNVYLAGFNVKLYSREFKEFSIVQSEIVQNYTSSSCLSLVCDHGKLLCFSLPKIEPIAELTLPEKTLPKKLIEASLSQDGRVVLWTGQYEIEQYQFMENPSRHVGESVILHDAQKELPPHPSTVLKRQKSITKKSWLNAVAGAFQKEPLTIRELDTIMGRVHKEDAYEATKKKIEAYKAKNTNKSSSGPSGVFAELGDKMNERGERLNELNQKFEEMNAASGDFLKAVKEYNERQARKKWWEF</sequence>